<protein>
    <submittedName>
        <fullName evidence="3">Uncharacterized protein</fullName>
    </submittedName>
</protein>
<feature type="region of interest" description="Disordered" evidence="1">
    <location>
        <begin position="1"/>
        <end position="38"/>
    </location>
</feature>
<dbReference type="PROSITE" id="PS50043">
    <property type="entry name" value="HTH_LUXR_2"/>
    <property type="match status" value="1"/>
</dbReference>
<dbReference type="EMBL" id="JXTP01000022">
    <property type="protein sequence ID" value="KIU29006.1"/>
    <property type="molecule type" value="Genomic_DNA"/>
</dbReference>
<keyword evidence="2" id="KW-0472">Membrane</keyword>
<dbReference type="Pfam" id="PF00196">
    <property type="entry name" value="GerE"/>
    <property type="match status" value="1"/>
</dbReference>
<dbReference type="GO" id="GO:0006355">
    <property type="term" value="P:regulation of DNA-templated transcription"/>
    <property type="evidence" value="ECO:0007669"/>
    <property type="project" value="InterPro"/>
</dbReference>
<dbReference type="InterPro" id="IPR000792">
    <property type="entry name" value="Tscrpt_reg_LuxR_C"/>
</dbReference>
<dbReference type="GeneID" id="93796540"/>
<comment type="caution">
    <text evidence="3">The sequence shown here is derived from an EMBL/GenBank/DDBJ whole genome shotgun (WGS) entry which is preliminary data.</text>
</comment>
<evidence type="ECO:0000313" key="3">
    <source>
        <dbReference type="EMBL" id="KIU29006.1"/>
    </source>
</evidence>
<evidence type="ECO:0000313" key="4">
    <source>
        <dbReference type="Proteomes" id="UP000033203"/>
    </source>
</evidence>
<sequence length="224" mass="23909">MKARDDTGRNGSNGIAASLRDGGAVRARATASPAPDPAAAFDRLSRRHRECLRGVRALKGSKEIAEELGIEKSTVDSYLTEAVKLLGARNRRDAALRWAAYEDQAAEPSAECTTIIPEAGDPDKIGGHSARLSPLAADPPLPVVPDETIVMAADSGGARPFRSSAFPIRLPFRRKGQRSNDLTVGDRLIWIQAIAFGTIVGFGMLMSGLQALTHLIEALTRNLS</sequence>
<proteinExistence type="predicted"/>
<dbReference type="GO" id="GO:0003677">
    <property type="term" value="F:DNA binding"/>
    <property type="evidence" value="ECO:0007669"/>
    <property type="project" value="InterPro"/>
</dbReference>
<dbReference type="SMART" id="SM00421">
    <property type="entry name" value="HTH_LUXR"/>
    <property type="match status" value="1"/>
</dbReference>
<evidence type="ECO:0000256" key="1">
    <source>
        <dbReference type="SAM" id="MobiDB-lite"/>
    </source>
</evidence>
<dbReference type="AlphaFoldDB" id="A0A0D1MNJ0"/>
<dbReference type="InterPro" id="IPR036388">
    <property type="entry name" value="WH-like_DNA-bd_sf"/>
</dbReference>
<feature type="transmembrane region" description="Helical" evidence="2">
    <location>
        <begin position="188"/>
        <end position="209"/>
    </location>
</feature>
<reference evidence="3 4" key="1">
    <citation type="submission" date="2015-01" db="EMBL/GenBank/DDBJ databases">
        <title>Genome of Sphingomonas taxi strain 30a.</title>
        <authorList>
            <person name="Eevers N."/>
            <person name="Van Hamme J."/>
            <person name="Bottos E."/>
            <person name="Weyens N."/>
            <person name="Vangronsveld J."/>
        </authorList>
    </citation>
    <scope>NUCLEOTIDE SEQUENCE [LARGE SCALE GENOMIC DNA]</scope>
    <source>
        <strain evidence="3 4">30a</strain>
    </source>
</reference>
<keyword evidence="2" id="KW-1133">Transmembrane helix</keyword>
<dbReference type="SUPFAM" id="SSF46894">
    <property type="entry name" value="C-terminal effector domain of the bipartite response regulators"/>
    <property type="match status" value="1"/>
</dbReference>
<feature type="compositionally biased region" description="Low complexity" evidence="1">
    <location>
        <begin position="27"/>
        <end position="38"/>
    </location>
</feature>
<dbReference type="Gene3D" id="1.10.10.10">
    <property type="entry name" value="Winged helix-like DNA-binding domain superfamily/Winged helix DNA-binding domain"/>
    <property type="match status" value="1"/>
</dbReference>
<organism evidence="3 4">
    <name type="scientific">Sphingomonas melonis</name>
    <dbReference type="NCBI Taxonomy" id="152682"/>
    <lineage>
        <taxon>Bacteria</taxon>
        <taxon>Pseudomonadati</taxon>
        <taxon>Pseudomonadota</taxon>
        <taxon>Alphaproteobacteria</taxon>
        <taxon>Sphingomonadales</taxon>
        <taxon>Sphingomonadaceae</taxon>
        <taxon>Sphingomonas</taxon>
    </lineage>
</organism>
<gene>
    <name evidence="3" type="ORF">SR41_05855</name>
</gene>
<keyword evidence="2" id="KW-0812">Transmembrane</keyword>
<dbReference type="CDD" id="cd06170">
    <property type="entry name" value="LuxR_C_like"/>
    <property type="match status" value="1"/>
</dbReference>
<dbReference type="RefSeq" id="WP_017977622.1">
    <property type="nucleotide sequence ID" value="NZ_CP023705.1"/>
</dbReference>
<evidence type="ECO:0000256" key="2">
    <source>
        <dbReference type="SAM" id="Phobius"/>
    </source>
</evidence>
<dbReference type="PATRIC" id="fig|1549858.7.peg.2917"/>
<dbReference type="Proteomes" id="UP000033203">
    <property type="component" value="Unassembled WGS sequence"/>
</dbReference>
<dbReference type="InterPro" id="IPR016032">
    <property type="entry name" value="Sig_transdc_resp-reg_C-effctor"/>
</dbReference>
<accession>A0A0D1MNJ0</accession>
<name>A0A0D1MNJ0_9SPHN</name>